<evidence type="ECO:0000313" key="2">
    <source>
        <dbReference type="EMBL" id="KIM58651.1"/>
    </source>
</evidence>
<gene>
    <name evidence="2" type="ORF">SCLCIDRAFT_27919</name>
</gene>
<feature type="region of interest" description="Disordered" evidence="1">
    <location>
        <begin position="540"/>
        <end position="596"/>
    </location>
</feature>
<sequence length="596" mass="65953">MNAHNDCLTNLACIMGWDDAATKLCNELASVCCDCNHWRRQAEEAERASTVSEQQATATFEQARLLSMYIPSADPEDTPGGGSGMMPTSVHSGEPCSRSPCPQSLGTIFGEMNINEPSVPAPSGSLLLGRLEETMFPLPRWGEVSKCLYQFDSPTREDVLRNLRARVPPPLTGAIPPGAVRLFNTIAELDQLYALVAKESEEHDLPNTKLGQRLVAWLNRYLADLSCTPLEAKPGKNNIIIHVLSKWRPPAWVMSCGKNKREGYKKAYQAAQESTHVQCKAPPLPSSSVTEAQQPPATLSLSSVLEVLQPPSASSSAPVMTHPCTFGVMTTSRRILPPPTMPPLILTQKSCITYLRQDGFPRGGPSWGDELAKWRDFILHLCHCGQASREPPSDRRFRGFIFEGYFAPRFQYDSNRNEGWVIVPGHSSPWPEATDRAPSPLAIAGYLAQSGLSFQEADNLYEWAVAALHEDAISHNADPNIIADLIVTDTASEGPEWSLEYYEERAEQAEELLKFQDMEPLPSDMLSLLRVDEAAGYLPAPKQKKKHHSCHKMTDTDEEAYSSWGEEPWEDDEDPGPPWNPKGNQMDVDNDGPSQM</sequence>
<feature type="compositionally biased region" description="Basic residues" evidence="1">
    <location>
        <begin position="542"/>
        <end position="551"/>
    </location>
</feature>
<keyword evidence="3" id="KW-1185">Reference proteome</keyword>
<proteinExistence type="predicted"/>
<dbReference type="InParanoid" id="A0A0C3DRQ1"/>
<dbReference type="AlphaFoldDB" id="A0A0C3DRQ1"/>
<dbReference type="Proteomes" id="UP000053989">
    <property type="component" value="Unassembled WGS sequence"/>
</dbReference>
<dbReference type="HOGENOM" id="CLU_028355_0_0_1"/>
<reference evidence="2 3" key="1">
    <citation type="submission" date="2014-04" db="EMBL/GenBank/DDBJ databases">
        <authorList>
            <consortium name="DOE Joint Genome Institute"/>
            <person name="Kuo A."/>
            <person name="Kohler A."/>
            <person name="Nagy L.G."/>
            <person name="Floudas D."/>
            <person name="Copeland A."/>
            <person name="Barry K.W."/>
            <person name="Cichocki N."/>
            <person name="Veneault-Fourrey C."/>
            <person name="LaButti K."/>
            <person name="Lindquist E.A."/>
            <person name="Lipzen A."/>
            <person name="Lundell T."/>
            <person name="Morin E."/>
            <person name="Murat C."/>
            <person name="Sun H."/>
            <person name="Tunlid A."/>
            <person name="Henrissat B."/>
            <person name="Grigoriev I.V."/>
            <person name="Hibbett D.S."/>
            <person name="Martin F."/>
            <person name="Nordberg H.P."/>
            <person name="Cantor M.N."/>
            <person name="Hua S.X."/>
        </authorList>
    </citation>
    <scope>NUCLEOTIDE SEQUENCE [LARGE SCALE GENOMIC DNA]</scope>
    <source>
        <strain evidence="2 3">Foug A</strain>
    </source>
</reference>
<evidence type="ECO:0000313" key="3">
    <source>
        <dbReference type="Proteomes" id="UP000053989"/>
    </source>
</evidence>
<protein>
    <submittedName>
        <fullName evidence="2">Uncharacterized protein</fullName>
    </submittedName>
</protein>
<organism evidence="2 3">
    <name type="scientific">Scleroderma citrinum Foug A</name>
    <dbReference type="NCBI Taxonomy" id="1036808"/>
    <lineage>
        <taxon>Eukaryota</taxon>
        <taxon>Fungi</taxon>
        <taxon>Dikarya</taxon>
        <taxon>Basidiomycota</taxon>
        <taxon>Agaricomycotina</taxon>
        <taxon>Agaricomycetes</taxon>
        <taxon>Agaricomycetidae</taxon>
        <taxon>Boletales</taxon>
        <taxon>Sclerodermatineae</taxon>
        <taxon>Sclerodermataceae</taxon>
        <taxon>Scleroderma</taxon>
    </lineage>
</organism>
<name>A0A0C3DRQ1_9AGAM</name>
<dbReference type="OrthoDB" id="2693342at2759"/>
<reference evidence="3" key="2">
    <citation type="submission" date="2015-01" db="EMBL/GenBank/DDBJ databases">
        <title>Evolutionary Origins and Diversification of the Mycorrhizal Mutualists.</title>
        <authorList>
            <consortium name="DOE Joint Genome Institute"/>
            <consortium name="Mycorrhizal Genomics Consortium"/>
            <person name="Kohler A."/>
            <person name="Kuo A."/>
            <person name="Nagy L.G."/>
            <person name="Floudas D."/>
            <person name="Copeland A."/>
            <person name="Barry K.W."/>
            <person name="Cichocki N."/>
            <person name="Veneault-Fourrey C."/>
            <person name="LaButti K."/>
            <person name="Lindquist E.A."/>
            <person name="Lipzen A."/>
            <person name="Lundell T."/>
            <person name="Morin E."/>
            <person name="Murat C."/>
            <person name="Riley R."/>
            <person name="Ohm R."/>
            <person name="Sun H."/>
            <person name="Tunlid A."/>
            <person name="Henrissat B."/>
            <person name="Grigoriev I.V."/>
            <person name="Hibbett D.S."/>
            <person name="Martin F."/>
        </authorList>
    </citation>
    <scope>NUCLEOTIDE SEQUENCE [LARGE SCALE GENOMIC DNA]</scope>
    <source>
        <strain evidence="3">Foug A</strain>
    </source>
</reference>
<accession>A0A0C3DRQ1</accession>
<evidence type="ECO:0000256" key="1">
    <source>
        <dbReference type="SAM" id="MobiDB-lite"/>
    </source>
</evidence>
<dbReference type="EMBL" id="KN822083">
    <property type="protein sequence ID" value="KIM58651.1"/>
    <property type="molecule type" value="Genomic_DNA"/>
</dbReference>
<feature type="region of interest" description="Disordered" evidence="1">
    <location>
        <begin position="74"/>
        <end position="97"/>
    </location>
</feature>